<feature type="transmembrane region" description="Helical" evidence="1">
    <location>
        <begin position="59"/>
        <end position="83"/>
    </location>
</feature>
<evidence type="ECO:0000313" key="3">
    <source>
        <dbReference type="Proteomes" id="UP000228920"/>
    </source>
</evidence>
<feature type="transmembrane region" description="Helical" evidence="1">
    <location>
        <begin position="21"/>
        <end position="47"/>
    </location>
</feature>
<evidence type="ECO:0000256" key="1">
    <source>
        <dbReference type="SAM" id="Phobius"/>
    </source>
</evidence>
<protein>
    <submittedName>
        <fullName evidence="2">Uncharacterized protein</fullName>
    </submittedName>
</protein>
<dbReference type="Proteomes" id="UP000228920">
    <property type="component" value="Unassembled WGS sequence"/>
</dbReference>
<accession>A0A2M7TMB7</accession>
<keyword evidence="1" id="KW-0472">Membrane</keyword>
<evidence type="ECO:0000313" key="2">
    <source>
        <dbReference type="EMBL" id="PIZ48345.1"/>
    </source>
</evidence>
<organism evidence="2 3">
    <name type="scientific">candidate division WWE3 bacterium CG_4_10_14_0_2_um_filter_41_14</name>
    <dbReference type="NCBI Taxonomy" id="1975072"/>
    <lineage>
        <taxon>Bacteria</taxon>
        <taxon>Katanobacteria</taxon>
    </lineage>
</organism>
<proteinExistence type="predicted"/>
<comment type="caution">
    <text evidence="2">The sequence shown here is derived from an EMBL/GenBank/DDBJ whole genome shotgun (WGS) entry which is preliminary data.</text>
</comment>
<name>A0A2M7TMB7_UNCKA</name>
<dbReference type="AlphaFoldDB" id="A0A2M7TMB7"/>
<gene>
    <name evidence="2" type="ORF">COY32_00010</name>
</gene>
<reference evidence="3" key="1">
    <citation type="submission" date="2017-09" db="EMBL/GenBank/DDBJ databases">
        <title>Depth-based differentiation of microbial function through sediment-hosted aquifers and enrichment of novel symbionts in the deep terrestrial subsurface.</title>
        <authorList>
            <person name="Probst A.J."/>
            <person name="Ladd B."/>
            <person name="Jarett J.K."/>
            <person name="Geller-Mcgrath D.E."/>
            <person name="Sieber C.M.K."/>
            <person name="Emerson J.B."/>
            <person name="Anantharaman K."/>
            <person name="Thomas B.C."/>
            <person name="Malmstrom R."/>
            <person name="Stieglmeier M."/>
            <person name="Klingl A."/>
            <person name="Woyke T."/>
            <person name="Ryan C.M."/>
            <person name="Banfield J.F."/>
        </authorList>
    </citation>
    <scope>NUCLEOTIDE SEQUENCE [LARGE SCALE GENOMIC DNA]</scope>
</reference>
<sequence length="141" mass="15783">MQDKAEKFWLIDLVREIVPSLLKLGIGLFSLCVIFMFSTVAFVGVFVKMLTMHREVFEGVQIISSIETIFLFLVGASLAALTWLSLRKMSLGKTLESDWGMNLTVIAVGLTGFFTTFVWLHAPAGTMVMHPFMTFVLSLIK</sequence>
<dbReference type="EMBL" id="PFNL01000001">
    <property type="protein sequence ID" value="PIZ48345.1"/>
    <property type="molecule type" value="Genomic_DNA"/>
</dbReference>
<keyword evidence="1" id="KW-1133">Transmembrane helix</keyword>
<keyword evidence="1" id="KW-0812">Transmembrane</keyword>
<feature type="transmembrane region" description="Helical" evidence="1">
    <location>
        <begin position="103"/>
        <end position="122"/>
    </location>
</feature>